<dbReference type="OrthoDB" id="179766at2"/>
<sequence>MTKKVLVVSHMYPSEVNPQSGIFVHNQTKALRDAGCEVRVVVPIPSFPLYKKWKGYTNLPNRTDLDGIPVHYVPTRMFPGGFFFHRYGAFYIRSLQTILHQMKQEFPYEVLHCHTIFPDGYAGGQLKEALGVPVISTIHGSDIMLYPKKNKKMYERTVEALRKSDYLITVSDRLRSEVDQMVPGLPVSTIYNGFDPNRFYSIDHLEARLRLGIPSEGKKIIFIGNLLPVKGINYLLQAFHRLVQDDQHEGLDLYLVGAGPLKSGLEEEITKLGLSDRIHMMGRRPYDEMPLWMNSADVIALTSLSEGLPSILLESMGCGRPMVATDVGGIKEVLQDGVTGRLARPKDAVHIAQCLHEVLTMDDVREELGKQAYVASSGFSLEQNANQVIECYEKIKSLTY</sequence>
<dbReference type="EMBL" id="SLXV01000029">
    <property type="protein sequence ID" value="TCP65941.1"/>
    <property type="molecule type" value="Genomic_DNA"/>
</dbReference>
<dbReference type="Pfam" id="PF00534">
    <property type="entry name" value="Glycos_transf_1"/>
    <property type="match status" value="1"/>
</dbReference>
<dbReference type="InterPro" id="IPR028098">
    <property type="entry name" value="Glyco_trans_4-like_N"/>
</dbReference>
<dbReference type="Gene3D" id="3.40.50.2000">
    <property type="entry name" value="Glycogen Phosphorylase B"/>
    <property type="match status" value="2"/>
</dbReference>
<dbReference type="InterPro" id="IPR001296">
    <property type="entry name" value="Glyco_trans_1"/>
</dbReference>
<dbReference type="RefSeq" id="WP_131849241.1">
    <property type="nucleotide sequence ID" value="NZ_SLXV01000029.1"/>
</dbReference>
<protein>
    <submittedName>
        <fullName evidence="3">Glycosyltransferase involved in cell wall biosynthesis</fullName>
    </submittedName>
</protein>
<gene>
    <name evidence="3" type="ORF">EDD57_12936</name>
</gene>
<dbReference type="Pfam" id="PF13439">
    <property type="entry name" value="Glyco_transf_4"/>
    <property type="match status" value="1"/>
</dbReference>
<organism evidence="3 4">
    <name type="scientific">Baia soyae</name>
    <dbReference type="NCBI Taxonomy" id="1544746"/>
    <lineage>
        <taxon>Bacteria</taxon>
        <taxon>Bacillati</taxon>
        <taxon>Bacillota</taxon>
        <taxon>Bacilli</taxon>
        <taxon>Bacillales</taxon>
        <taxon>Thermoactinomycetaceae</taxon>
        <taxon>Baia</taxon>
    </lineage>
</organism>
<feature type="domain" description="Glycosyltransferase subfamily 4-like N-terminal" evidence="2">
    <location>
        <begin position="22"/>
        <end position="198"/>
    </location>
</feature>
<keyword evidence="4" id="KW-1185">Reference proteome</keyword>
<feature type="domain" description="Glycosyl transferase family 1" evidence="1">
    <location>
        <begin position="209"/>
        <end position="373"/>
    </location>
</feature>
<dbReference type="Proteomes" id="UP000294746">
    <property type="component" value="Unassembled WGS sequence"/>
</dbReference>
<accession>A0A4R2S0Y5</accession>
<evidence type="ECO:0000259" key="2">
    <source>
        <dbReference type="Pfam" id="PF13439"/>
    </source>
</evidence>
<evidence type="ECO:0000313" key="3">
    <source>
        <dbReference type="EMBL" id="TCP65941.1"/>
    </source>
</evidence>
<proteinExistence type="predicted"/>
<dbReference type="AlphaFoldDB" id="A0A4R2S0Y5"/>
<dbReference type="GO" id="GO:0016757">
    <property type="term" value="F:glycosyltransferase activity"/>
    <property type="evidence" value="ECO:0007669"/>
    <property type="project" value="InterPro"/>
</dbReference>
<evidence type="ECO:0000259" key="1">
    <source>
        <dbReference type="Pfam" id="PF00534"/>
    </source>
</evidence>
<name>A0A4R2S0Y5_9BACL</name>
<reference evidence="3 4" key="1">
    <citation type="submission" date="2019-03" db="EMBL/GenBank/DDBJ databases">
        <title>Genomic Encyclopedia of Type Strains, Phase IV (KMG-IV): sequencing the most valuable type-strain genomes for metagenomic binning, comparative biology and taxonomic classification.</title>
        <authorList>
            <person name="Goeker M."/>
        </authorList>
    </citation>
    <scope>NUCLEOTIDE SEQUENCE [LARGE SCALE GENOMIC DNA]</scope>
    <source>
        <strain evidence="3 4">DSM 46831</strain>
    </source>
</reference>
<evidence type="ECO:0000313" key="4">
    <source>
        <dbReference type="Proteomes" id="UP000294746"/>
    </source>
</evidence>
<dbReference type="PANTHER" id="PTHR12526">
    <property type="entry name" value="GLYCOSYLTRANSFERASE"/>
    <property type="match status" value="1"/>
</dbReference>
<keyword evidence="3" id="KW-0808">Transferase</keyword>
<dbReference type="CDD" id="cd03798">
    <property type="entry name" value="GT4_WlbH-like"/>
    <property type="match status" value="1"/>
</dbReference>
<comment type="caution">
    <text evidence="3">The sequence shown here is derived from an EMBL/GenBank/DDBJ whole genome shotgun (WGS) entry which is preliminary data.</text>
</comment>
<dbReference type="SUPFAM" id="SSF53756">
    <property type="entry name" value="UDP-Glycosyltransferase/glycogen phosphorylase"/>
    <property type="match status" value="1"/>
</dbReference>